<feature type="region of interest" description="Disordered" evidence="1">
    <location>
        <begin position="1"/>
        <end position="46"/>
    </location>
</feature>
<keyword evidence="2" id="KW-0812">Transmembrane</keyword>
<feature type="transmembrane region" description="Helical" evidence="2">
    <location>
        <begin position="125"/>
        <end position="146"/>
    </location>
</feature>
<evidence type="ECO:0000313" key="3">
    <source>
        <dbReference type="EMBL" id="CAI5736821.1"/>
    </source>
</evidence>
<gene>
    <name evidence="3" type="ORF">HBR001_LOCUS6955</name>
</gene>
<evidence type="ECO:0000313" key="4">
    <source>
        <dbReference type="Proteomes" id="UP001162031"/>
    </source>
</evidence>
<feature type="compositionally biased region" description="Low complexity" evidence="1">
    <location>
        <begin position="1059"/>
        <end position="1070"/>
    </location>
</feature>
<dbReference type="Proteomes" id="UP001162031">
    <property type="component" value="Unassembled WGS sequence"/>
</dbReference>
<comment type="caution">
    <text evidence="3">The sequence shown here is derived from an EMBL/GenBank/DDBJ whole genome shotgun (WGS) entry which is preliminary data.</text>
</comment>
<protein>
    <submittedName>
        <fullName evidence="3">Uncharacterized protein</fullName>
    </submittedName>
</protein>
<sequence>MSSARGAATAKETCEMNRPNEWQRQRSSDNDVHAARKQLQDTDEADDPLVQLPQALCDDIAAVHATVEREIHTEFREEDRGVNAGSGKGPTAPERSRRRMGRDQSTEAATVVRINEHNGRWSESAVALTVVAVVAVVASGVGWWWMFPSSSASTLGYVAACKMEEGVRMLLLLAQSKLGQGGQHVAEKARICWFALIRSRILRKAARAMELHGVVGTVQADACVAMLAELSKSVQEQLGRTLSSLVDTLKLWMQWMCSIDMHVPAYDKAFEQVHAFLVMAFSNFAEAMRQGGERLGLEPTRSDMDLPREQLLDSLAAHQARIQNIGRGLVARESQALHDVQRFEKRRVAIAATTNSIISDTRAVAIESIIDVKTVALQYIEERTQQVAKQYARAIKQALKDYELTSQQVVEEGKSLIVTRSAADNTKHGLSVDDKLVRSDVSQDQAFFDGTLQFQCARDEDRMTGRLAGEGRVSGRLTAEWLRLREQRFAEGVLGSSFTIEEVHQTLIDVARRCLPTVDVTKAQMIGHSDPAKTVRIERVSGELVQSLTLTLSEVAEADQSRLLTNGEGDQRTDGRSVVIAKLAERNMLNVAVEYTDQDDTVGKVRSSIITETAVDCGDALVEVDQTQVEAMALTKVGNVSEEDSAKQEAQLRLDDRADVQAEAPDSGTGMKKLVPNAIGDHSIDQAHPNSPRVDTRVRIVSQAEIKRESSIEVQKIEMTALEQQVDEEAVGVATTYLLNVDVDMDGTTTRLAEHKRAVDEQLVSSHSHVGSITEMDLHGDSATATNEAWRAHTERGHAEKDDHAAILTDADIVTTERMAMTKEFQELKQLEQAVLQEKGVRALVEEELRVIAEEEGLWLHIEQARAGRQDSVESPVSVQRKAAAVDVTKSTETIAGDTASMLPAPTWMHVGLFSMLFLALSALTVHFFVRHRKHGLSTRTPRRGKRWHELADVDSAEEVVLLPDDSSDEDGCLDVTASLKVVEQVTKIKVDATKVIYVGVEEGREKESVDANHNEQEQEHEEEEVEEKDEEAKIHSQSITVERSQTTTTYTVNHPATSNSDDSVNDGDSATASTLTPPNLRHETPDTSERRRHRRHGIRT</sequence>
<feature type="region of interest" description="Disordered" evidence="1">
    <location>
        <begin position="1006"/>
        <end position="1101"/>
    </location>
</feature>
<feature type="compositionally biased region" description="Basic and acidic residues" evidence="1">
    <location>
        <begin position="1081"/>
        <end position="1090"/>
    </location>
</feature>
<feature type="region of interest" description="Disordered" evidence="1">
    <location>
        <begin position="72"/>
        <end position="108"/>
    </location>
</feature>
<evidence type="ECO:0000256" key="2">
    <source>
        <dbReference type="SAM" id="Phobius"/>
    </source>
</evidence>
<evidence type="ECO:0000256" key="1">
    <source>
        <dbReference type="SAM" id="MobiDB-lite"/>
    </source>
</evidence>
<feature type="transmembrane region" description="Helical" evidence="2">
    <location>
        <begin position="908"/>
        <end position="930"/>
    </location>
</feature>
<feature type="compositionally biased region" description="Basic and acidic residues" evidence="1">
    <location>
        <begin position="72"/>
        <end position="81"/>
    </location>
</feature>
<feature type="compositionally biased region" description="Basic and acidic residues" evidence="1">
    <location>
        <begin position="1006"/>
        <end position="1018"/>
    </location>
</feature>
<accession>A0AAV0UNE6</accession>
<dbReference type="AlphaFoldDB" id="A0AAV0UNE6"/>
<organism evidence="3 4">
    <name type="scientific">Hyaloperonospora brassicae</name>
    <name type="common">Brassica downy mildew</name>
    <name type="synonym">Peronospora brassicae</name>
    <dbReference type="NCBI Taxonomy" id="162125"/>
    <lineage>
        <taxon>Eukaryota</taxon>
        <taxon>Sar</taxon>
        <taxon>Stramenopiles</taxon>
        <taxon>Oomycota</taxon>
        <taxon>Peronosporomycetes</taxon>
        <taxon>Peronosporales</taxon>
        <taxon>Peronosporaceae</taxon>
        <taxon>Hyaloperonospora</taxon>
    </lineage>
</organism>
<keyword evidence="2" id="KW-0472">Membrane</keyword>
<feature type="compositionally biased region" description="Acidic residues" evidence="1">
    <location>
        <begin position="1019"/>
        <end position="1030"/>
    </location>
</feature>
<feature type="compositionally biased region" description="Polar residues" evidence="1">
    <location>
        <begin position="1036"/>
        <end position="1058"/>
    </location>
</feature>
<proteinExistence type="predicted"/>
<reference evidence="3" key="1">
    <citation type="submission" date="2022-12" db="EMBL/GenBank/DDBJ databases">
        <authorList>
            <person name="Webb A."/>
        </authorList>
    </citation>
    <scope>NUCLEOTIDE SEQUENCE</scope>
    <source>
        <strain evidence="3">Hp1</strain>
    </source>
</reference>
<feature type="compositionally biased region" description="Basic and acidic residues" evidence="1">
    <location>
        <begin position="21"/>
        <end position="40"/>
    </location>
</feature>
<keyword evidence="2" id="KW-1133">Transmembrane helix</keyword>
<keyword evidence="4" id="KW-1185">Reference proteome</keyword>
<feature type="compositionally biased region" description="Basic residues" evidence="1">
    <location>
        <begin position="1091"/>
        <end position="1101"/>
    </location>
</feature>
<dbReference type="EMBL" id="CANTFL010001327">
    <property type="protein sequence ID" value="CAI5736821.1"/>
    <property type="molecule type" value="Genomic_DNA"/>
</dbReference>
<name>A0AAV0UNE6_HYABA</name>